<dbReference type="eggNOG" id="ENOG503090X">
    <property type="taxonomic scope" value="Bacteria"/>
</dbReference>
<gene>
    <name evidence="1" type="ordered locus">PCC7424_2476</name>
</gene>
<evidence type="ECO:0008006" key="3">
    <source>
        <dbReference type="Google" id="ProtNLM"/>
    </source>
</evidence>
<accession>B7KK09</accession>
<keyword evidence="2" id="KW-1185">Reference proteome</keyword>
<organism evidence="1 2">
    <name type="scientific">Gloeothece citriformis (strain PCC 7424)</name>
    <name type="common">Cyanothece sp. (strain PCC 7424)</name>
    <dbReference type="NCBI Taxonomy" id="65393"/>
    <lineage>
        <taxon>Bacteria</taxon>
        <taxon>Bacillati</taxon>
        <taxon>Cyanobacteriota</taxon>
        <taxon>Cyanophyceae</taxon>
        <taxon>Oscillatoriophycideae</taxon>
        <taxon>Chroococcales</taxon>
        <taxon>Aphanothecaceae</taxon>
        <taxon>Gloeothece</taxon>
        <taxon>Gloeothece citriformis</taxon>
    </lineage>
</organism>
<protein>
    <recommendedName>
        <fullName evidence="3">Mobilization protein</fullName>
    </recommendedName>
</protein>
<dbReference type="InterPro" id="IPR053842">
    <property type="entry name" value="NikA-like"/>
</dbReference>
<name>B7KK09_GLOC7</name>
<dbReference type="HOGENOM" id="CLU_154424_0_0_3"/>
<dbReference type="Proteomes" id="UP000002384">
    <property type="component" value="Chromosome"/>
</dbReference>
<dbReference type="Pfam" id="PF21983">
    <property type="entry name" value="NikA-like"/>
    <property type="match status" value="1"/>
</dbReference>
<dbReference type="AlphaFoldDB" id="B7KK09"/>
<dbReference type="RefSeq" id="WP_015954498.1">
    <property type="nucleotide sequence ID" value="NC_011729.1"/>
</dbReference>
<evidence type="ECO:0000313" key="2">
    <source>
        <dbReference type="Proteomes" id="UP000002384"/>
    </source>
</evidence>
<evidence type="ECO:0000313" key="1">
    <source>
        <dbReference type="EMBL" id="ACK70894.1"/>
    </source>
</evidence>
<sequence>MKQKQSRTCVVSVRFLPKEKQHLTERAVQQQTTVSELLRLNVLTQNDKSRHKSVPEVNRRLYFELGKISEQLQTIEPSTDSLTKLQNLLDEVRKELLGMNK</sequence>
<dbReference type="KEGG" id="cyc:PCC7424_2476"/>
<dbReference type="STRING" id="65393.PCC7424_2476"/>
<reference evidence="2" key="1">
    <citation type="journal article" date="2011" name="MBio">
        <title>Novel metabolic attributes of the genus Cyanothece, comprising a group of unicellular nitrogen-fixing Cyanobacteria.</title>
        <authorList>
            <person name="Bandyopadhyay A."/>
            <person name="Elvitigala T."/>
            <person name="Welsh E."/>
            <person name="Stockel J."/>
            <person name="Liberton M."/>
            <person name="Min H."/>
            <person name="Sherman L.A."/>
            <person name="Pakrasi H.B."/>
        </authorList>
    </citation>
    <scope>NUCLEOTIDE SEQUENCE [LARGE SCALE GENOMIC DNA]</scope>
    <source>
        <strain evidence="2">PCC 7424</strain>
    </source>
</reference>
<dbReference type="OrthoDB" id="427855at2"/>
<proteinExistence type="predicted"/>
<dbReference type="EMBL" id="CP001291">
    <property type="protein sequence ID" value="ACK70894.1"/>
    <property type="molecule type" value="Genomic_DNA"/>
</dbReference>